<gene>
    <name evidence="2" type="ORF">Scaly_0515500</name>
</gene>
<sequence length="407" mass="43127">MRRSFGAGGGGGMGGGSGGGGGVIRTVRRVVGAGVGGAPPEPFSPSANTTTTTTTTTIASANSRKAKSFDRNRPTSPNTALTLSSSSSANGSGSSNNGTSAFSSMINLPTSAPSWGASPAPHDSEWECIDASEDGRASVFYEDLVFGTVPSRDEVQHAVSALQHNISVYDYPLEASEYFKTNASGMLPFLPPTCPVPLLNRSGAGWVVGPSSMRFPAGKLAEDTERGVVDEITSPLGSEKRVSLSEFEKDWVEPSLHLPNSRMFQTFGSDRVYDAFHLLQTEPSVQRMVVSLSSDKAVWDAVLNNEMVKELRGSITQADNLLGESQGKGRDDSNPVKDILSWVLICAKAKIIQLIDTITKLVNEAFQPPTGEKKGENTDGLEGKLKTSLFLSIVVLLIVVITRAQNA</sequence>
<comment type="caution">
    <text evidence="2">The sequence shown here is derived from an EMBL/GenBank/DDBJ whole genome shotgun (WGS) entry which is preliminary data.</text>
</comment>
<dbReference type="PANTHER" id="PTHR33625:SF3">
    <property type="entry name" value="OS04G0550700 PROTEIN"/>
    <property type="match status" value="1"/>
</dbReference>
<feature type="compositionally biased region" description="Low complexity" evidence="1">
    <location>
        <begin position="74"/>
        <end position="104"/>
    </location>
</feature>
<accession>A0AAW2RQS2</accession>
<name>A0AAW2RQS2_9LAMI</name>
<proteinExistence type="predicted"/>
<reference evidence="2" key="2">
    <citation type="journal article" date="2024" name="Plant">
        <title>Genomic evolution and insights into agronomic trait innovations of Sesamum species.</title>
        <authorList>
            <person name="Miao H."/>
            <person name="Wang L."/>
            <person name="Qu L."/>
            <person name="Liu H."/>
            <person name="Sun Y."/>
            <person name="Le M."/>
            <person name="Wang Q."/>
            <person name="Wei S."/>
            <person name="Zheng Y."/>
            <person name="Lin W."/>
            <person name="Duan Y."/>
            <person name="Cao H."/>
            <person name="Xiong S."/>
            <person name="Wang X."/>
            <person name="Wei L."/>
            <person name="Li C."/>
            <person name="Ma Q."/>
            <person name="Ju M."/>
            <person name="Zhao R."/>
            <person name="Li G."/>
            <person name="Mu C."/>
            <person name="Tian Q."/>
            <person name="Mei H."/>
            <person name="Zhang T."/>
            <person name="Gao T."/>
            <person name="Zhang H."/>
        </authorList>
    </citation>
    <scope>NUCLEOTIDE SEQUENCE</scope>
    <source>
        <strain evidence="2">KEN8</strain>
    </source>
</reference>
<dbReference type="EMBL" id="JACGWM010000003">
    <property type="protein sequence ID" value="KAL0382282.1"/>
    <property type="molecule type" value="Genomic_DNA"/>
</dbReference>
<protein>
    <recommendedName>
        <fullName evidence="3">Transmembrane protein</fullName>
    </recommendedName>
</protein>
<evidence type="ECO:0008006" key="3">
    <source>
        <dbReference type="Google" id="ProtNLM"/>
    </source>
</evidence>
<evidence type="ECO:0000313" key="2">
    <source>
        <dbReference type="EMBL" id="KAL0382282.1"/>
    </source>
</evidence>
<dbReference type="AlphaFoldDB" id="A0AAW2RQS2"/>
<feature type="compositionally biased region" description="Gly residues" evidence="1">
    <location>
        <begin position="1"/>
        <end position="23"/>
    </location>
</feature>
<dbReference type="PANTHER" id="PTHR33625">
    <property type="entry name" value="OS08G0179900 PROTEIN"/>
    <property type="match status" value="1"/>
</dbReference>
<organism evidence="2">
    <name type="scientific">Sesamum calycinum</name>
    <dbReference type="NCBI Taxonomy" id="2727403"/>
    <lineage>
        <taxon>Eukaryota</taxon>
        <taxon>Viridiplantae</taxon>
        <taxon>Streptophyta</taxon>
        <taxon>Embryophyta</taxon>
        <taxon>Tracheophyta</taxon>
        <taxon>Spermatophyta</taxon>
        <taxon>Magnoliopsida</taxon>
        <taxon>eudicotyledons</taxon>
        <taxon>Gunneridae</taxon>
        <taxon>Pentapetalae</taxon>
        <taxon>asterids</taxon>
        <taxon>lamiids</taxon>
        <taxon>Lamiales</taxon>
        <taxon>Pedaliaceae</taxon>
        <taxon>Sesamum</taxon>
    </lineage>
</organism>
<reference evidence="2" key="1">
    <citation type="submission" date="2020-06" db="EMBL/GenBank/DDBJ databases">
        <authorList>
            <person name="Li T."/>
            <person name="Hu X."/>
            <person name="Zhang T."/>
            <person name="Song X."/>
            <person name="Zhang H."/>
            <person name="Dai N."/>
            <person name="Sheng W."/>
            <person name="Hou X."/>
            <person name="Wei L."/>
        </authorList>
    </citation>
    <scope>NUCLEOTIDE SEQUENCE</scope>
    <source>
        <strain evidence="2">KEN8</strain>
        <tissue evidence="2">Leaf</tissue>
    </source>
</reference>
<feature type="region of interest" description="Disordered" evidence="1">
    <location>
        <begin position="1"/>
        <end position="105"/>
    </location>
</feature>
<evidence type="ECO:0000256" key="1">
    <source>
        <dbReference type="SAM" id="MobiDB-lite"/>
    </source>
</evidence>